<accession>A0A2G8SSP0</accession>
<sequence>MSSLTTNSLRSSLRRAASCSRYSSSQASSSLPLSSCSSTQKLDIQPKAELTEDKMRALVDLYHESASFITKANLDSRIDDAFINRRQPRDGFGRLFESSVTRLEGSLNYRRNRPKFGQMTPPREHKMKDQQVVEGNQWSEQRSPREAVVFTTLYGVFSRGKPAYDALMDQQRGAEVAEEVVEKDASEVGQSTEKQPESGIDVVSAGPRNKKSASSSPSLLSRLNTATFPPLSFTAYAYPAAG</sequence>
<reference evidence="2 3" key="1">
    <citation type="journal article" date="2015" name="Sci. Rep.">
        <title>Chromosome-level genome map provides insights into diverse defense mechanisms in the medicinal fungus Ganoderma sinense.</title>
        <authorList>
            <person name="Zhu Y."/>
            <person name="Xu J."/>
            <person name="Sun C."/>
            <person name="Zhou S."/>
            <person name="Xu H."/>
            <person name="Nelson D.R."/>
            <person name="Qian J."/>
            <person name="Song J."/>
            <person name="Luo H."/>
            <person name="Xiang L."/>
            <person name="Li Y."/>
            <person name="Xu Z."/>
            <person name="Ji A."/>
            <person name="Wang L."/>
            <person name="Lu S."/>
            <person name="Hayward A."/>
            <person name="Sun W."/>
            <person name="Li X."/>
            <person name="Schwartz D.C."/>
            <person name="Wang Y."/>
            <person name="Chen S."/>
        </authorList>
    </citation>
    <scope>NUCLEOTIDE SEQUENCE [LARGE SCALE GENOMIC DNA]</scope>
    <source>
        <strain evidence="2 3">ZZ0214-1</strain>
    </source>
</reference>
<evidence type="ECO:0000313" key="2">
    <source>
        <dbReference type="EMBL" id="PIL36801.1"/>
    </source>
</evidence>
<comment type="caution">
    <text evidence="2">The sequence shown here is derived from an EMBL/GenBank/DDBJ whole genome shotgun (WGS) entry which is preliminary data.</text>
</comment>
<dbReference type="OrthoDB" id="5597211at2759"/>
<feature type="compositionally biased region" description="Low complexity" evidence="1">
    <location>
        <begin position="212"/>
        <end position="223"/>
    </location>
</feature>
<evidence type="ECO:0000256" key="1">
    <source>
        <dbReference type="SAM" id="MobiDB-lite"/>
    </source>
</evidence>
<dbReference type="Proteomes" id="UP000230002">
    <property type="component" value="Unassembled WGS sequence"/>
</dbReference>
<proteinExistence type="predicted"/>
<gene>
    <name evidence="2" type="ORF">GSI_00491</name>
</gene>
<dbReference type="STRING" id="1077348.A0A2G8SSP0"/>
<dbReference type="EMBL" id="AYKW01000001">
    <property type="protein sequence ID" value="PIL36801.1"/>
    <property type="molecule type" value="Genomic_DNA"/>
</dbReference>
<protein>
    <submittedName>
        <fullName evidence="2">Uncharacterized protein</fullName>
    </submittedName>
</protein>
<dbReference type="AlphaFoldDB" id="A0A2G8SSP0"/>
<feature type="region of interest" description="Disordered" evidence="1">
    <location>
        <begin position="181"/>
        <end position="223"/>
    </location>
</feature>
<evidence type="ECO:0000313" key="3">
    <source>
        <dbReference type="Proteomes" id="UP000230002"/>
    </source>
</evidence>
<keyword evidence="3" id="KW-1185">Reference proteome</keyword>
<name>A0A2G8SSP0_9APHY</name>
<organism evidence="2 3">
    <name type="scientific">Ganoderma sinense ZZ0214-1</name>
    <dbReference type="NCBI Taxonomy" id="1077348"/>
    <lineage>
        <taxon>Eukaryota</taxon>
        <taxon>Fungi</taxon>
        <taxon>Dikarya</taxon>
        <taxon>Basidiomycota</taxon>
        <taxon>Agaricomycotina</taxon>
        <taxon>Agaricomycetes</taxon>
        <taxon>Polyporales</taxon>
        <taxon>Polyporaceae</taxon>
        <taxon>Ganoderma</taxon>
    </lineage>
</organism>